<accession>A0A081D9N2</accession>
<reference evidence="2 3" key="1">
    <citation type="journal article" date="2014" name="Genome Announc.">
        <title>Draft Genome Sequences of Marine Flavobacterium Nonlabens Strains NR17, NR24, NR27, NR32, NR33, and Ara13.</title>
        <authorList>
            <person name="Nakanishi M."/>
            <person name="Meirelles P."/>
            <person name="Suzuki R."/>
            <person name="Takatani N."/>
            <person name="Mino S."/>
            <person name="Suda W."/>
            <person name="Oshima K."/>
            <person name="Hattori M."/>
            <person name="Ohkuma M."/>
            <person name="Hosokawa M."/>
            <person name="Miyashita K."/>
            <person name="Thompson F.L."/>
            <person name="Niwa A."/>
            <person name="Sawabe T."/>
            <person name="Sawabe T."/>
        </authorList>
    </citation>
    <scope>NUCLEOTIDE SEQUENCE [LARGE SCALE GENOMIC DNA]</scope>
    <source>
        <strain evidence="3">JCM19296</strain>
    </source>
</reference>
<dbReference type="Pfam" id="PF05707">
    <property type="entry name" value="Zot"/>
    <property type="match status" value="1"/>
</dbReference>
<evidence type="ECO:0000313" key="2">
    <source>
        <dbReference type="EMBL" id="GAK75628.1"/>
    </source>
</evidence>
<dbReference type="InterPro" id="IPR008900">
    <property type="entry name" value="Zot_N"/>
</dbReference>
<comment type="caution">
    <text evidence="2">The sequence shown here is derived from an EMBL/GenBank/DDBJ whole genome shotgun (WGS) entry which is preliminary data.</text>
</comment>
<dbReference type="EMBL" id="BBLG01000002">
    <property type="protein sequence ID" value="GAK75628.1"/>
    <property type="molecule type" value="Genomic_DNA"/>
</dbReference>
<dbReference type="AlphaFoldDB" id="A0A081D9N2"/>
<proteinExistence type="predicted"/>
<evidence type="ECO:0000259" key="1">
    <source>
        <dbReference type="Pfam" id="PF05707"/>
    </source>
</evidence>
<evidence type="ECO:0000313" key="3">
    <source>
        <dbReference type="Proteomes" id="UP000028980"/>
    </source>
</evidence>
<organism evidence="2 3">
    <name type="scientific">Nonlabens ulvanivorans</name>
    <name type="common">Persicivirga ulvanivorans</name>
    <dbReference type="NCBI Taxonomy" id="906888"/>
    <lineage>
        <taxon>Bacteria</taxon>
        <taxon>Pseudomonadati</taxon>
        <taxon>Bacteroidota</taxon>
        <taxon>Flavobacteriia</taxon>
        <taxon>Flavobacteriales</taxon>
        <taxon>Flavobacteriaceae</taxon>
        <taxon>Nonlabens</taxon>
    </lineage>
</organism>
<protein>
    <recommendedName>
        <fullName evidence="1">Zona occludens toxin N-terminal domain-containing protein</fullName>
    </recommendedName>
</protein>
<dbReference type="Gene3D" id="3.40.50.300">
    <property type="entry name" value="P-loop containing nucleotide triphosphate hydrolases"/>
    <property type="match status" value="1"/>
</dbReference>
<dbReference type="Proteomes" id="UP000028980">
    <property type="component" value="Unassembled WGS sequence"/>
</dbReference>
<gene>
    <name evidence="2" type="ORF">JCM19296_1220</name>
</gene>
<dbReference type="SUPFAM" id="SSF52540">
    <property type="entry name" value="P-loop containing nucleoside triphosphate hydrolases"/>
    <property type="match status" value="1"/>
</dbReference>
<name>A0A081D9N2_NONUL</name>
<feature type="domain" description="Zona occludens toxin N-terminal" evidence="1">
    <location>
        <begin position="25"/>
        <end position="168"/>
    </location>
</feature>
<sequence>MSGTTSNRGRKPISYKKDDLERQPMIMLVCGETGVGKTYRNKQEIKHYMMDHLVIGKKGRKVLAFDTNDDDYPQFRTVSPNHLKALTKVSSRRIRPFNSDGSPMDNDEKKEVITKIMKHYKNGLVVLDDIDHYMTGAKGQSMIGALCTVRHKGIDIVLTHQSVAKITTSEWQNCTWLRLHHQVDDVTRYRERIPKYQMVRIGQLIVDEQYELCSNAFAMGKITELEYKIQKSFFVYVNMREQRIKGCSRAAFIRACKKFIDQEESRKVKMLLNEQDFDGNNIYKTKNEAIVKMISEKLRYHEDGLSSPI</sequence>
<dbReference type="InterPro" id="IPR027417">
    <property type="entry name" value="P-loop_NTPase"/>
</dbReference>